<evidence type="ECO:0000256" key="2">
    <source>
        <dbReference type="ARBA" id="ARBA00022723"/>
    </source>
</evidence>
<name>A0A0D1CY70_MYCMD</name>
<accession>A0A0D1CY70</accession>
<dbReference type="GO" id="GO:0046872">
    <property type="term" value="F:metal ion binding"/>
    <property type="evidence" value="ECO:0007669"/>
    <property type="project" value="UniProtKB-KW"/>
</dbReference>
<evidence type="ECO:0000313" key="6">
    <source>
        <dbReference type="Proteomes" id="UP000000561"/>
    </source>
</evidence>
<keyword evidence="6" id="KW-1185">Reference proteome</keyword>
<dbReference type="RefSeq" id="XP_011387413.1">
    <property type="nucleotide sequence ID" value="XM_011389111.1"/>
</dbReference>
<dbReference type="InParanoid" id="A0A0D1CY70"/>
<dbReference type="VEuPathDB" id="FungiDB:UMAG_11305"/>
<dbReference type="OrthoDB" id="2556306at2759"/>
<dbReference type="AlphaFoldDB" id="A0A0D1CY70"/>
<dbReference type="InterPro" id="IPR027806">
    <property type="entry name" value="HARBI1_dom"/>
</dbReference>
<keyword evidence="3" id="KW-0732">Signal</keyword>
<proteinExistence type="predicted"/>
<evidence type="ECO:0000259" key="4">
    <source>
        <dbReference type="Pfam" id="PF13359"/>
    </source>
</evidence>
<feature type="signal peptide" evidence="3">
    <location>
        <begin position="1"/>
        <end position="18"/>
    </location>
</feature>
<evidence type="ECO:0000256" key="3">
    <source>
        <dbReference type="SAM" id="SignalP"/>
    </source>
</evidence>
<gene>
    <name evidence="5" type="ORF">UMAG_11305</name>
</gene>
<dbReference type="Pfam" id="PF13359">
    <property type="entry name" value="DDE_Tnp_4"/>
    <property type="match status" value="1"/>
</dbReference>
<keyword evidence="2" id="KW-0479">Metal-binding</keyword>
<dbReference type="EMBL" id="CM003141">
    <property type="protein sequence ID" value="KIS71303.1"/>
    <property type="molecule type" value="Genomic_DNA"/>
</dbReference>
<sequence length="288" mass="32911">MSSLRDLSLLTILTLAAAVSYVLDMRDDNQLQIEHCSYEDLEDMSDLHFKENFCLSAKWGHLLDVRTCGNLLSRQRLQRYAQQVRSHCNVDLIWGFVDGTLRPVARPSRGQEAVYNDRKHFHALKYQIISTPDGLLFAQGPWDGSQDDSSVWKMSGIADWLQASSFSNDGKKLYLFGDRGYHLDHHLIIPYKGDDISSEETLFNLIMSKYRITVEWAIGSVVALFPRLSNRQQQKFLLTHIANDYLIAVILRNALSCLKGNTTSRYFGLDPPSLDMYFTERVPDSHSA</sequence>
<organism evidence="5 6">
    <name type="scientific">Mycosarcoma maydis</name>
    <name type="common">Corn smut fungus</name>
    <name type="synonym">Ustilago maydis</name>
    <dbReference type="NCBI Taxonomy" id="5270"/>
    <lineage>
        <taxon>Eukaryota</taxon>
        <taxon>Fungi</taxon>
        <taxon>Dikarya</taxon>
        <taxon>Basidiomycota</taxon>
        <taxon>Ustilaginomycotina</taxon>
        <taxon>Ustilaginomycetes</taxon>
        <taxon>Ustilaginales</taxon>
        <taxon>Ustilaginaceae</taxon>
        <taxon>Mycosarcoma</taxon>
    </lineage>
</organism>
<dbReference type="GeneID" id="23567206"/>
<feature type="chain" id="PRO_5002228839" description="DDE Tnp4 domain-containing protein" evidence="3">
    <location>
        <begin position="19"/>
        <end position="288"/>
    </location>
</feature>
<feature type="domain" description="DDE Tnp4" evidence="4">
    <location>
        <begin position="97"/>
        <end position="253"/>
    </location>
</feature>
<evidence type="ECO:0000256" key="1">
    <source>
        <dbReference type="ARBA" id="ARBA00001968"/>
    </source>
</evidence>
<dbReference type="Proteomes" id="UP000000561">
    <property type="component" value="Chromosome 2"/>
</dbReference>
<evidence type="ECO:0000313" key="5">
    <source>
        <dbReference type="EMBL" id="KIS71303.1"/>
    </source>
</evidence>
<comment type="cofactor">
    <cofactor evidence="1">
        <name>a divalent metal cation</name>
        <dbReference type="ChEBI" id="CHEBI:60240"/>
    </cofactor>
</comment>
<reference evidence="5 6" key="1">
    <citation type="journal article" date="2006" name="Nature">
        <title>Insights from the genome of the biotrophic fungal plant pathogen Ustilago maydis.</title>
        <authorList>
            <person name="Kamper J."/>
            <person name="Kahmann R."/>
            <person name="Bolker M."/>
            <person name="Ma L.J."/>
            <person name="Brefort T."/>
            <person name="Saville B.J."/>
            <person name="Banuett F."/>
            <person name="Kronstad J.W."/>
            <person name="Gold S.E."/>
            <person name="Muller O."/>
            <person name="Perlin M.H."/>
            <person name="Wosten H.A."/>
            <person name="de Vries R."/>
            <person name="Ruiz-Herrera J."/>
            <person name="Reynaga-Pena C.G."/>
            <person name="Snetselaar K."/>
            <person name="McCann M."/>
            <person name="Perez-Martin J."/>
            <person name="Feldbrugge M."/>
            <person name="Basse C.W."/>
            <person name="Steinberg G."/>
            <person name="Ibeas J.I."/>
            <person name="Holloman W."/>
            <person name="Guzman P."/>
            <person name="Farman M."/>
            <person name="Stajich J.E."/>
            <person name="Sentandreu R."/>
            <person name="Gonzalez-Prieto J.M."/>
            <person name="Kennell J.C."/>
            <person name="Molina L."/>
            <person name="Schirawski J."/>
            <person name="Mendoza-Mendoza A."/>
            <person name="Greilinger D."/>
            <person name="Munch K."/>
            <person name="Rossel N."/>
            <person name="Scherer M."/>
            <person name="Vranes M."/>
            <person name="Ladendorf O."/>
            <person name="Vincon V."/>
            <person name="Fuchs U."/>
            <person name="Sandrock B."/>
            <person name="Meng S."/>
            <person name="Ho E.C."/>
            <person name="Cahill M.J."/>
            <person name="Boyce K.J."/>
            <person name="Klose J."/>
            <person name="Klosterman S.J."/>
            <person name="Deelstra H.J."/>
            <person name="Ortiz-Castellanos L."/>
            <person name="Li W."/>
            <person name="Sanchez-Alonso P."/>
            <person name="Schreier P.H."/>
            <person name="Hauser-Hahn I."/>
            <person name="Vaupel M."/>
            <person name="Koopmann E."/>
            <person name="Friedrich G."/>
            <person name="Voss H."/>
            <person name="Schluter T."/>
            <person name="Margolis J."/>
            <person name="Platt D."/>
            <person name="Swimmer C."/>
            <person name="Gnirke A."/>
            <person name="Chen F."/>
            <person name="Vysotskaia V."/>
            <person name="Mannhaupt G."/>
            <person name="Guldener U."/>
            <person name="Munsterkotter M."/>
            <person name="Haase D."/>
            <person name="Oesterheld M."/>
            <person name="Mewes H.W."/>
            <person name="Mauceli E.W."/>
            <person name="DeCaprio D."/>
            <person name="Wade C.M."/>
            <person name="Butler J."/>
            <person name="Young S."/>
            <person name="Jaffe D.B."/>
            <person name="Calvo S."/>
            <person name="Nusbaum C."/>
            <person name="Galagan J."/>
            <person name="Birren B.W."/>
        </authorList>
    </citation>
    <scope>NUCLEOTIDE SEQUENCE [LARGE SCALE GENOMIC DNA]</scope>
    <source>
        <strain evidence="6">DSM 14603 / FGSC 9021 / UM521</strain>
    </source>
</reference>
<protein>
    <recommendedName>
        <fullName evidence="4">DDE Tnp4 domain-containing protein</fullName>
    </recommendedName>
</protein>
<dbReference type="KEGG" id="uma:UMAG_11305"/>